<dbReference type="SUPFAM" id="SSF48371">
    <property type="entry name" value="ARM repeat"/>
    <property type="match status" value="1"/>
</dbReference>
<evidence type="ECO:0000313" key="9">
    <source>
        <dbReference type="Proteomes" id="UP000184267"/>
    </source>
</evidence>
<keyword evidence="4" id="KW-0653">Protein transport</keyword>
<dbReference type="PIRSF" id="PIRSF037096">
    <property type="entry name" value="AP3_complex_beta"/>
    <property type="match status" value="1"/>
</dbReference>
<dbReference type="InterPro" id="IPR002553">
    <property type="entry name" value="Clathrin/coatomer_adapt-like_N"/>
</dbReference>
<evidence type="ECO:0000256" key="2">
    <source>
        <dbReference type="ARBA" id="ARBA00006613"/>
    </source>
</evidence>
<dbReference type="InterPro" id="IPR016024">
    <property type="entry name" value="ARM-type_fold"/>
</dbReference>
<feature type="compositionally biased region" description="Acidic residues" evidence="6">
    <location>
        <begin position="764"/>
        <end position="800"/>
    </location>
</feature>
<dbReference type="GO" id="GO:0012505">
    <property type="term" value="C:endomembrane system"/>
    <property type="evidence" value="ECO:0007669"/>
    <property type="project" value="UniProtKB-SubCell"/>
</dbReference>
<feature type="compositionally biased region" description="Basic and acidic residues" evidence="6">
    <location>
        <begin position="801"/>
        <end position="810"/>
    </location>
</feature>
<name>A0A1M2VE76_TRAPU</name>
<comment type="similarity">
    <text evidence="2">Belongs to the adaptor complexes large subunit family.</text>
</comment>
<dbReference type="InterPro" id="IPR026739">
    <property type="entry name" value="AP_beta"/>
</dbReference>
<feature type="region of interest" description="Disordered" evidence="6">
    <location>
        <begin position="705"/>
        <end position="829"/>
    </location>
</feature>
<proteinExistence type="inferred from homology"/>
<evidence type="ECO:0000256" key="1">
    <source>
        <dbReference type="ARBA" id="ARBA00004308"/>
    </source>
</evidence>
<organism evidence="8 9">
    <name type="scientific">Trametes pubescens</name>
    <name type="common">White-rot fungus</name>
    <dbReference type="NCBI Taxonomy" id="154538"/>
    <lineage>
        <taxon>Eukaryota</taxon>
        <taxon>Fungi</taxon>
        <taxon>Dikarya</taxon>
        <taxon>Basidiomycota</taxon>
        <taxon>Agaricomycotina</taxon>
        <taxon>Agaricomycetes</taxon>
        <taxon>Polyporales</taxon>
        <taxon>Polyporaceae</taxon>
        <taxon>Trametes</taxon>
    </lineage>
</organism>
<evidence type="ECO:0000313" key="8">
    <source>
        <dbReference type="EMBL" id="OJT05848.1"/>
    </source>
</evidence>
<dbReference type="AlphaFoldDB" id="A0A1M2VE76"/>
<accession>A0A1M2VE76</accession>
<keyword evidence="9" id="KW-1185">Reference proteome</keyword>
<dbReference type="GO" id="GO:0030123">
    <property type="term" value="C:AP-3 adaptor complex"/>
    <property type="evidence" value="ECO:0007669"/>
    <property type="project" value="InterPro"/>
</dbReference>
<comment type="caution">
    <text evidence="8">The sequence shown here is derived from an EMBL/GenBank/DDBJ whole genome shotgun (WGS) entry which is preliminary data.</text>
</comment>
<dbReference type="InterPro" id="IPR026740">
    <property type="entry name" value="AP3_beta"/>
</dbReference>
<dbReference type="OMA" id="HFLVRST"/>
<dbReference type="GO" id="GO:0006886">
    <property type="term" value="P:intracellular protein transport"/>
    <property type="evidence" value="ECO:0007669"/>
    <property type="project" value="InterPro"/>
</dbReference>
<evidence type="ECO:0000256" key="6">
    <source>
        <dbReference type="SAM" id="MobiDB-lite"/>
    </source>
</evidence>
<dbReference type="GO" id="GO:0016192">
    <property type="term" value="P:vesicle-mediated transport"/>
    <property type="evidence" value="ECO:0007669"/>
    <property type="project" value="InterPro"/>
</dbReference>
<gene>
    <name evidence="8" type="ORF">TRAPUB_3303</name>
</gene>
<dbReference type="Proteomes" id="UP000184267">
    <property type="component" value="Unassembled WGS sequence"/>
</dbReference>
<dbReference type="Gene3D" id="1.25.10.10">
    <property type="entry name" value="Leucine-rich Repeat Variant"/>
    <property type="match status" value="1"/>
</dbReference>
<sequence length="829" mass="91152">MAAVNLNMLAENASRLGMRLQETFSEHTRDLAIARGSSSAFLDNPEEKVKNIGKQLDSSSDREKLEAMKRLIAVRPHCASIAERRLIPPQLISRGRNVSEFFAQVVKNVASHNLEIRKLVYIYLLRYAEQEPDLALLSINTFQKDLSDPNPLIRAMALRVLSGIKVPMIGSIVVLAIKKCAADISPYVRKAAALAIPKIYHLDSTHQPELIRIISTLLKDQSPLSLGSVAIAFDAVCPTRLDLLHPHYRRLCRTLIDMDEWGQVDLLNLLVRYTRVMLPRPIPSRDANATAPFEVDSDLTLLLTSVEPLFQSQNPAVVLGVSRAFYYLGPPSDLPKIVPPLLRLLHISREIERVVLTNLVLISSTLSEVLAKSYMQFLVRADDPRQVKKDKVHLLRSVINVENYPSLLREFICYADDADDDLVGEAIQAIGYIARIIPESTQQCLTALMSFIQSKHDVIVANAVLVLKSLVQIRIQQQQNVIAAGGLPPQTFSPLEIISRLARRIDDIRHPKAQACVVWLVGQYAASPTPAENGTTSAAPEGIAPWAPDVLRKMAKSFIQETPVVKLQVVTLAAKLLVLCPTDRTIGLLYRYVCSLAQYDPNYDVRDRARMYRALLSSVTAGLYGEADSDREDVGGVVLRREQIKVVLFEGKASPDEDVTKDEDDHGRFGSLAALTGRWTGGDGYLPDWLEEGIESSLRDTEADMPQAPVYVSQSSSTARSIGSSSRASPVILTPTGGVSPAGSITRQDGGKAAYMDLDKFYEDAEDEDESEESDSEEEDGEEGEEDTASGSGEDGDSTEGEDHSEPGSDDHDDAEGDTLLNHVQGTTG</sequence>
<feature type="domain" description="Clathrin/coatomer adaptor adaptin-like N-terminal" evidence="7">
    <location>
        <begin position="91"/>
        <end position="618"/>
    </location>
</feature>
<dbReference type="Pfam" id="PF01602">
    <property type="entry name" value="Adaptin_N"/>
    <property type="match status" value="1"/>
</dbReference>
<evidence type="ECO:0000256" key="5">
    <source>
        <dbReference type="ARBA" id="ARBA00023136"/>
    </source>
</evidence>
<keyword evidence="5" id="KW-0472">Membrane</keyword>
<dbReference type="OrthoDB" id="10254310at2759"/>
<dbReference type="EMBL" id="MNAD01001374">
    <property type="protein sequence ID" value="OJT05848.1"/>
    <property type="molecule type" value="Genomic_DNA"/>
</dbReference>
<reference evidence="8 9" key="1">
    <citation type="submission" date="2016-10" db="EMBL/GenBank/DDBJ databases">
        <title>Genome sequence of the basidiomycete white-rot fungus Trametes pubescens.</title>
        <authorList>
            <person name="Makela M.R."/>
            <person name="Granchi Z."/>
            <person name="Peng M."/>
            <person name="De Vries R.P."/>
            <person name="Grigoriev I."/>
            <person name="Riley R."/>
            <person name="Hilden K."/>
        </authorList>
    </citation>
    <scope>NUCLEOTIDE SEQUENCE [LARGE SCALE GENOMIC DNA]</scope>
    <source>
        <strain evidence="8 9">FBCC735</strain>
    </source>
</reference>
<evidence type="ECO:0000259" key="7">
    <source>
        <dbReference type="Pfam" id="PF01602"/>
    </source>
</evidence>
<evidence type="ECO:0000256" key="3">
    <source>
        <dbReference type="ARBA" id="ARBA00022448"/>
    </source>
</evidence>
<dbReference type="STRING" id="154538.A0A1M2VE76"/>
<feature type="compositionally biased region" description="Low complexity" evidence="6">
    <location>
        <begin position="713"/>
        <end position="729"/>
    </location>
</feature>
<dbReference type="InterPro" id="IPR011989">
    <property type="entry name" value="ARM-like"/>
</dbReference>
<comment type="subcellular location">
    <subcellularLocation>
        <location evidence="1">Endomembrane system</location>
    </subcellularLocation>
</comment>
<keyword evidence="3" id="KW-0813">Transport</keyword>
<dbReference type="PANTHER" id="PTHR11134">
    <property type="entry name" value="ADAPTOR COMPLEX SUBUNIT BETA FAMILY MEMBER"/>
    <property type="match status" value="1"/>
</dbReference>
<protein>
    <submittedName>
        <fullName evidence="8">AP-3 complex subunit beta-2</fullName>
    </submittedName>
</protein>
<evidence type="ECO:0000256" key="4">
    <source>
        <dbReference type="ARBA" id="ARBA00022927"/>
    </source>
</evidence>